<evidence type="ECO:0000313" key="2">
    <source>
        <dbReference type="Proteomes" id="UP000193303"/>
    </source>
</evidence>
<accession>A0A1X3DHB0</accession>
<organism evidence="1 2">
    <name type="scientific">Neisseria dumasiana</name>
    <dbReference type="NCBI Taxonomy" id="1931275"/>
    <lineage>
        <taxon>Bacteria</taxon>
        <taxon>Pseudomonadati</taxon>
        <taxon>Pseudomonadota</taxon>
        <taxon>Betaproteobacteria</taxon>
        <taxon>Neisseriales</taxon>
        <taxon>Neisseriaceae</taxon>
        <taxon>Neisseria</taxon>
    </lineage>
</organism>
<sequence length="88" mass="9718">MKLFTQIFGASASVIIGASLIGVAIAAHSPLPQSEPMPTVITPEPEYNREALIEAIEAETRERELIALKQYEQADFEFMRGDAELPEE</sequence>
<dbReference type="RefSeq" id="WP_085359602.1">
    <property type="nucleotide sequence ID" value="NZ_MTAB01000015.1"/>
</dbReference>
<evidence type="ECO:0000313" key="1">
    <source>
        <dbReference type="EMBL" id="OSI20421.1"/>
    </source>
</evidence>
<protein>
    <submittedName>
        <fullName evidence="1">Uncharacterized protein</fullName>
    </submittedName>
</protein>
<proteinExistence type="predicted"/>
<reference evidence="2" key="1">
    <citation type="submission" date="2017-01" db="EMBL/GenBank/DDBJ databases">
        <authorList>
            <person name="Mah S.A."/>
            <person name="Swanson W.J."/>
            <person name="Moy G.W."/>
            <person name="Vacquier V.D."/>
        </authorList>
    </citation>
    <scope>NUCLEOTIDE SEQUENCE [LARGE SCALE GENOMIC DNA]</scope>
    <source>
        <strain evidence="2">124861</strain>
    </source>
</reference>
<name>A0A1X3DHB0_9NEIS</name>
<dbReference type="EMBL" id="MTAB01000015">
    <property type="protein sequence ID" value="OSI20421.1"/>
    <property type="molecule type" value="Genomic_DNA"/>
</dbReference>
<gene>
    <name evidence="1" type="ORF">BV912_07575</name>
</gene>
<dbReference type="Proteomes" id="UP000193303">
    <property type="component" value="Unassembled WGS sequence"/>
</dbReference>
<dbReference type="AlphaFoldDB" id="A0A1X3DHB0"/>
<comment type="caution">
    <text evidence="1">The sequence shown here is derived from an EMBL/GenBank/DDBJ whole genome shotgun (WGS) entry which is preliminary data.</text>
</comment>